<feature type="region of interest" description="Disordered" evidence="13">
    <location>
        <begin position="892"/>
        <end position="911"/>
    </location>
</feature>
<feature type="compositionally biased region" description="Polar residues" evidence="13">
    <location>
        <begin position="295"/>
        <end position="311"/>
    </location>
</feature>
<feature type="domain" description="C2H2-type" evidence="14">
    <location>
        <begin position="421"/>
        <end position="451"/>
    </location>
</feature>
<feature type="compositionally biased region" description="Polar residues" evidence="13">
    <location>
        <begin position="513"/>
        <end position="538"/>
    </location>
</feature>
<dbReference type="SUPFAM" id="SSF57667">
    <property type="entry name" value="beta-beta-alpha zinc fingers"/>
    <property type="match status" value="3"/>
</dbReference>
<dbReference type="PROSITE" id="PS50157">
    <property type="entry name" value="ZINC_FINGER_C2H2_2"/>
    <property type="match status" value="5"/>
</dbReference>
<dbReference type="OrthoDB" id="3214149at2759"/>
<evidence type="ECO:0000256" key="6">
    <source>
        <dbReference type="ARBA" id="ARBA00022771"/>
    </source>
</evidence>
<keyword evidence="9" id="KW-0238">DNA-binding</keyword>
<feature type="compositionally biased region" description="Polar residues" evidence="13">
    <location>
        <begin position="653"/>
        <end position="692"/>
    </location>
</feature>
<keyword evidence="8" id="KW-0805">Transcription regulation</keyword>
<sequence>MPEKEADFQAAMSAGLPLQFPSAFAAFHAPLPVDQRTHEGRYVWDPRMQPPGAPFHHPSPPGVSGSPGGGLQLLGRELHPAYRLPPHMEYLYSLQHSTATSVHGLGLSPEYLSARGLTELHPNSTLASSDFPFSLDGSRLSSPRPGSLRQSRKRALSSSPYSDSFDINSMIRFSPNSLASIVNGSRSSSASGSYGHLSAGAISPALSAVHPSMHLQQLQAHLIRSAGSLLPLPPAPAPPHPMYSLPHHPLHTSTGQNIPKTDILNDTRKKPETTNLISLDTDSNRNKARVKKESTNLTGQHCVTSSETQGDQADLKDEPGDFIETNCHWKDCATEFPTQDDLVKHINNDHIHANKKSFVCRWEGCSRAEKPFKAQYMLVVHMRRHTGEKPHKCTFEGCYKAYSRLENLKTHLRSHTGEKPYTCEYPGCSKAFSNASDRAKHQNRTHSSEKPYVCKAPGCTKRYTDPSSLRKHVKTVHGAEFYANKKHKGIDGPNEDGSAGIDSSPRSEDMQSHKTTSLSSPSIKSESDVNSPGQQQGSPLGATQLAGGCHDDISGEATSAVQRNGPLDDPAWPYDTEDLEIEDLPEVLRAMVGIGTDRASVTVGGPAMNRNRIKLRLQNKSAATLPSLTSVQRKNIGLTDLNRRITDLKVEGGTTQNQNKTQLTDLQQRLQPPGNTQGQIRRDSNSTVSSYYGSMRSADMSRKSSLASQASSMRPGMGSSSFYDPISVGSSRRSSQLSTATTGGVGVPPPPPSQLLAGQLQRLQATNNSSNLVLQTQNISLQQTALQQTWLTNKLPENTSSTSNTTNSADTRRMSEPCHTQTDRKSPPPRPASVTLSPLKGPVNSTELHPNQAVVLDEVGEGEMVENKLVIPDEMVHYLNQVADTQTSDFNSIPWQEASQPPTAQKPVPSPNQIVNQIIPSPSSNFNHINSNVMSPAGANSVNLNQMMPSPVQNVNQMMPSPVQNVNQMMPSPAQNMNQMLPSPASNVGQIMPSPSANFATVQNPLVSPVPSINHMMPSPAGNGMNQMVPSPAGSNMNRMMMSPAASNMNQMVPSPSANSLNQMVPSPSANMSHMIQSPMPVRCHPQMMSPSLTPMQPLPSPTPQVMQTQNCNVMPQMMGPQMVQTNQPLQNHCYNRQPHTVCYMQHGATTWESNGQMLQNRMCQNQSQMSVQTNHNMCHTGNISYNNRCRTPQMQNNGYMPIPNHCGNHIYSNMCNNTNGCQQPKYMNGYVCNNGTYSNNYGCVPNINEPMVSPAIATPAPSDMVNQPQQAQMVRPCSHIDQNCYGHPYNNQCVPNNDNHLYQSCSCANCSNKNKVNIYNDPSNKCYHQCSNNEIQCKDITQSQMSPNINNQTNINQTNASRTTTLQPLGMRQDAYQRTLEYVQNCQSWVSNADTVSSSTHPKEKNVDAPTSNMVVNDMSSSLSSLLEENRYLQMIQ</sequence>
<evidence type="ECO:0000256" key="13">
    <source>
        <dbReference type="SAM" id="MobiDB-lite"/>
    </source>
</evidence>
<dbReference type="FunFam" id="3.30.160.60:FF:000048">
    <property type="entry name" value="GLI family zinc finger 3"/>
    <property type="match status" value="1"/>
</dbReference>
<comment type="similarity">
    <text evidence="2">Belongs to the GLI C2H2-type zinc-finger protein family.</text>
</comment>
<dbReference type="SMART" id="SM00355">
    <property type="entry name" value="ZnF_C2H2"/>
    <property type="match status" value="5"/>
</dbReference>
<keyword evidence="5" id="KW-0677">Repeat</keyword>
<dbReference type="Proteomes" id="UP000801492">
    <property type="component" value="Unassembled WGS sequence"/>
</dbReference>
<dbReference type="FunFam" id="3.30.160.60:FF:000068">
    <property type="entry name" value="GLI family zinc finger 3"/>
    <property type="match status" value="1"/>
</dbReference>
<evidence type="ECO:0000256" key="3">
    <source>
        <dbReference type="ARBA" id="ARBA00022716"/>
    </source>
</evidence>
<evidence type="ECO:0000256" key="10">
    <source>
        <dbReference type="ARBA" id="ARBA00023163"/>
    </source>
</evidence>
<proteinExistence type="inferred from homology"/>
<evidence type="ECO:0000256" key="5">
    <source>
        <dbReference type="ARBA" id="ARBA00022737"/>
    </source>
</evidence>
<keyword evidence="16" id="KW-1185">Reference proteome</keyword>
<comment type="subcellular location">
    <subcellularLocation>
        <location evidence="1">Nucleus</location>
    </subcellularLocation>
</comment>
<keyword evidence="6 12" id="KW-0863">Zinc-finger</keyword>
<evidence type="ECO:0000256" key="4">
    <source>
        <dbReference type="ARBA" id="ARBA00022723"/>
    </source>
</evidence>
<dbReference type="InterPro" id="IPR056436">
    <property type="entry name" value="Znf-C2H2_ZIC1-5/GLI1-3-like"/>
</dbReference>
<keyword evidence="7" id="KW-0862">Zinc</keyword>
<feature type="compositionally biased region" description="Low complexity" evidence="13">
    <location>
        <begin position="703"/>
        <end position="714"/>
    </location>
</feature>
<feature type="region of interest" description="Disordered" evidence="13">
    <location>
        <begin position="132"/>
        <end position="161"/>
    </location>
</feature>
<dbReference type="InterPro" id="IPR013087">
    <property type="entry name" value="Znf_C2H2_type"/>
</dbReference>
<dbReference type="Pfam" id="PF23561">
    <property type="entry name" value="zf-C2H2_15"/>
    <property type="match status" value="1"/>
</dbReference>
<feature type="compositionally biased region" description="Low complexity" evidence="13">
    <location>
        <begin position="792"/>
        <end position="808"/>
    </location>
</feature>
<feature type="region of interest" description="Disordered" evidence="13">
    <location>
        <begin position="792"/>
        <end position="846"/>
    </location>
</feature>
<evidence type="ECO:0000256" key="12">
    <source>
        <dbReference type="PROSITE-ProRule" id="PRU00042"/>
    </source>
</evidence>
<dbReference type="Gene3D" id="3.30.160.60">
    <property type="entry name" value="Classic Zinc Finger"/>
    <property type="match status" value="5"/>
</dbReference>
<dbReference type="GO" id="GO:0000978">
    <property type="term" value="F:RNA polymerase II cis-regulatory region sequence-specific DNA binding"/>
    <property type="evidence" value="ECO:0007669"/>
    <property type="project" value="TreeGrafter"/>
</dbReference>
<feature type="region of interest" description="Disordered" evidence="13">
    <location>
        <begin position="47"/>
        <end position="72"/>
    </location>
</feature>
<dbReference type="FunFam" id="3.30.160.60:FF:000036">
    <property type="entry name" value="GLI family zinc finger 3"/>
    <property type="match status" value="1"/>
</dbReference>
<keyword evidence="4" id="KW-0479">Metal-binding</keyword>
<feature type="compositionally biased region" description="Polar residues" evidence="13">
    <location>
        <begin position="892"/>
        <end position="903"/>
    </location>
</feature>
<feature type="domain" description="C2H2-type" evidence="14">
    <location>
        <begin position="452"/>
        <end position="482"/>
    </location>
</feature>
<feature type="domain" description="C2H2-type" evidence="14">
    <location>
        <begin position="358"/>
        <end position="390"/>
    </location>
</feature>
<comment type="caution">
    <text evidence="15">The sequence shown here is derived from an EMBL/GenBank/DDBJ whole genome shotgun (WGS) entry which is preliminary data.</text>
</comment>
<dbReference type="GO" id="GO:0140297">
    <property type="term" value="F:DNA-binding transcription factor binding"/>
    <property type="evidence" value="ECO:0007669"/>
    <property type="project" value="UniProtKB-ARBA"/>
</dbReference>
<dbReference type="PROSITE" id="PS00028">
    <property type="entry name" value="ZINC_FINGER_C2H2_1"/>
    <property type="match status" value="4"/>
</dbReference>
<dbReference type="GO" id="GO:0008270">
    <property type="term" value="F:zinc ion binding"/>
    <property type="evidence" value="ECO:0007669"/>
    <property type="project" value="UniProtKB-KW"/>
</dbReference>
<feature type="compositionally biased region" description="Low complexity" evidence="13">
    <location>
        <begin position="137"/>
        <end position="149"/>
    </location>
</feature>
<dbReference type="GO" id="GO:0000981">
    <property type="term" value="F:DNA-binding transcription factor activity, RNA polymerase II-specific"/>
    <property type="evidence" value="ECO:0007669"/>
    <property type="project" value="TreeGrafter"/>
</dbReference>
<feature type="region of interest" description="Disordered" evidence="13">
    <location>
        <begin position="284"/>
        <end position="314"/>
    </location>
</feature>
<evidence type="ECO:0000256" key="7">
    <source>
        <dbReference type="ARBA" id="ARBA00022833"/>
    </source>
</evidence>
<gene>
    <name evidence="15" type="ORF">ILUMI_13881</name>
</gene>
<feature type="compositionally biased region" description="Pro residues" evidence="13">
    <location>
        <begin position="48"/>
        <end position="61"/>
    </location>
</feature>
<evidence type="ECO:0000259" key="14">
    <source>
        <dbReference type="PROSITE" id="PS50157"/>
    </source>
</evidence>
<dbReference type="PANTHER" id="PTHR45718">
    <property type="entry name" value="TRANSCRIPTIONAL ACTIVATOR CUBITUS INTERRUPTUS"/>
    <property type="match status" value="1"/>
</dbReference>
<dbReference type="Pfam" id="PF00096">
    <property type="entry name" value="zf-C2H2"/>
    <property type="match status" value="2"/>
</dbReference>
<feature type="domain" description="C2H2-type" evidence="14">
    <location>
        <begin position="391"/>
        <end position="420"/>
    </location>
</feature>
<feature type="region of interest" description="Disordered" evidence="13">
    <location>
        <begin position="651"/>
        <end position="755"/>
    </location>
</feature>
<dbReference type="FunFam" id="3.30.160.60:FF:000031">
    <property type="entry name" value="GLI family zinc finger 3"/>
    <property type="match status" value="1"/>
</dbReference>
<keyword evidence="11" id="KW-0539">Nucleus</keyword>
<dbReference type="InterPro" id="IPR036236">
    <property type="entry name" value="Znf_C2H2_sf"/>
</dbReference>
<dbReference type="PANTHER" id="PTHR45718:SF4">
    <property type="entry name" value="TRANSCRIPTIONAL ACTIVATOR CUBITUS INTERRUPTUS"/>
    <property type="match status" value="1"/>
</dbReference>
<dbReference type="InterPro" id="IPR043359">
    <property type="entry name" value="GLI-like"/>
</dbReference>
<dbReference type="FunFam" id="3.30.160.60:FF:000019">
    <property type="entry name" value="GLI family zinc finger 3"/>
    <property type="match status" value="1"/>
</dbReference>
<feature type="domain" description="C2H2-type" evidence="14">
    <location>
        <begin position="325"/>
        <end position="357"/>
    </location>
</feature>
<evidence type="ECO:0000256" key="8">
    <source>
        <dbReference type="ARBA" id="ARBA00023015"/>
    </source>
</evidence>
<accession>A0A8K0CRJ1</accession>
<evidence type="ECO:0000256" key="9">
    <source>
        <dbReference type="ARBA" id="ARBA00023125"/>
    </source>
</evidence>
<keyword evidence="10" id="KW-0804">Transcription</keyword>
<dbReference type="GO" id="GO:0007367">
    <property type="term" value="P:segment polarity determination"/>
    <property type="evidence" value="ECO:0007669"/>
    <property type="project" value="UniProtKB-KW"/>
</dbReference>
<keyword evidence="3" id="KW-0709">Segmentation polarity protein</keyword>
<evidence type="ECO:0000313" key="15">
    <source>
        <dbReference type="EMBL" id="KAF2892299.1"/>
    </source>
</evidence>
<dbReference type="GO" id="GO:0005634">
    <property type="term" value="C:nucleus"/>
    <property type="evidence" value="ECO:0007669"/>
    <property type="project" value="UniProtKB-SubCell"/>
</dbReference>
<dbReference type="EMBL" id="VTPC01008821">
    <property type="protein sequence ID" value="KAF2892299.1"/>
    <property type="molecule type" value="Genomic_DNA"/>
</dbReference>
<evidence type="ECO:0000313" key="16">
    <source>
        <dbReference type="Proteomes" id="UP000801492"/>
    </source>
</evidence>
<keyword evidence="3" id="KW-0217">Developmental protein</keyword>
<dbReference type="GO" id="GO:0000122">
    <property type="term" value="P:negative regulation of transcription by RNA polymerase II"/>
    <property type="evidence" value="ECO:0007669"/>
    <property type="project" value="UniProtKB-ARBA"/>
</dbReference>
<evidence type="ECO:0000256" key="2">
    <source>
        <dbReference type="ARBA" id="ARBA00010831"/>
    </source>
</evidence>
<feature type="compositionally biased region" description="Low complexity" evidence="13">
    <location>
        <begin position="730"/>
        <end position="742"/>
    </location>
</feature>
<reference evidence="15" key="1">
    <citation type="submission" date="2019-08" db="EMBL/GenBank/DDBJ databases">
        <title>The genome of the North American firefly Photinus pyralis.</title>
        <authorList>
            <consortium name="Photinus pyralis genome working group"/>
            <person name="Fallon T.R."/>
            <person name="Sander Lower S.E."/>
            <person name="Weng J.-K."/>
        </authorList>
    </citation>
    <scope>NUCLEOTIDE SEQUENCE</scope>
    <source>
        <strain evidence="15">TRF0915ILg1</strain>
        <tissue evidence="15">Whole body</tissue>
    </source>
</reference>
<feature type="region of interest" description="Disordered" evidence="13">
    <location>
        <begin position="484"/>
        <end position="574"/>
    </location>
</feature>
<name>A0A8K0CRJ1_IGNLU</name>
<evidence type="ECO:0000256" key="11">
    <source>
        <dbReference type="ARBA" id="ARBA00023242"/>
    </source>
</evidence>
<evidence type="ECO:0000256" key="1">
    <source>
        <dbReference type="ARBA" id="ARBA00004123"/>
    </source>
</evidence>
<feature type="compositionally biased region" description="Basic and acidic residues" evidence="13">
    <location>
        <begin position="810"/>
        <end position="826"/>
    </location>
</feature>
<protein>
    <recommendedName>
        <fullName evidence="14">C2H2-type domain-containing protein</fullName>
    </recommendedName>
</protein>
<organism evidence="15 16">
    <name type="scientific">Ignelater luminosus</name>
    <name type="common">Cucubano</name>
    <name type="synonym">Pyrophorus luminosus</name>
    <dbReference type="NCBI Taxonomy" id="2038154"/>
    <lineage>
        <taxon>Eukaryota</taxon>
        <taxon>Metazoa</taxon>
        <taxon>Ecdysozoa</taxon>
        <taxon>Arthropoda</taxon>
        <taxon>Hexapoda</taxon>
        <taxon>Insecta</taxon>
        <taxon>Pterygota</taxon>
        <taxon>Neoptera</taxon>
        <taxon>Endopterygota</taxon>
        <taxon>Coleoptera</taxon>
        <taxon>Polyphaga</taxon>
        <taxon>Elateriformia</taxon>
        <taxon>Elateroidea</taxon>
        <taxon>Elateridae</taxon>
        <taxon>Agrypninae</taxon>
        <taxon>Pyrophorini</taxon>
        <taxon>Ignelater</taxon>
    </lineage>
</organism>